<organism evidence="1">
    <name type="scientific">bioreactor metagenome</name>
    <dbReference type="NCBI Taxonomy" id="1076179"/>
    <lineage>
        <taxon>unclassified sequences</taxon>
        <taxon>metagenomes</taxon>
        <taxon>ecological metagenomes</taxon>
    </lineage>
</organism>
<name>A0A644Z7J3_9ZZZZ</name>
<dbReference type="EMBL" id="VSSQ01007047">
    <property type="protein sequence ID" value="MPM34683.1"/>
    <property type="molecule type" value="Genomic_DNA"/>
</dbReference>
<proteinExistence type="predicted"/>
<gene>
    <name evidence="1" type="ORF">SDC9_81270</name>
</gene>
<evidence type="ECO:0000313" key="1">
    <source>
        <dbReference type="EMBL" id="MPM34683.1"/>
    </source>
</evidence>
<protein>
    <submittedName>
        <fullName evidence="1">Uncharacterized protein</fullName>
    </submittedName>
</protein>
<accession>A0A644Z7J3</accession>
<sequence>MRDIHLGGLVPVGRGGTTGIEVVLGKTAVPQGTAVDDERGIIIGIDGVIIMVLHAVFARGDHRGDCRRYGIHRFAAGKIAFFKEQNSALDGTRGSFAGGQLDRPGNATHGIDVKGIRIAQILAPDLYICLDRVIFPDGKNA</sequence>
<reference evidence="1" key="1">
    <citation type="submission" date="2019-08" db="EMBL/GenBank/DDBJ databases">
        <authorList>
            <person name="Kucharzyk K."/>
            <person name="Murdoch R.W."/>
            <person name="Higgins S."/>
            <person name="Loffler F."/>
        </authorList>
    </citation>
    <scope>NUCLEOTIDE SEQUENCE</scope>
</reference>
<dbReference type="AlphaFoldDB" id="A0A644Z7J3"/>
<comment type="caution">
    <text evidence="1">The sequence shown here is derived from an EMBL/GenBank/DDBJ whole genome shotgun (WGS) entry which is preliminary data.</text>
</comment>